<feature type="domain" description="TonB-dependent receptor-like beta-barrel" evidence="6">
    <location>
        <begin position="583"/>
        <end position="1094"/>
    </location>
</feature>
<evidence type="ECO:0000256" key="3">
    <source>
        <dbReference type="ARBA" id="ARBA00023237"/>
    </source>
</evidence>
<dbReference type="InterPro" id="IPR037066">
    <property type="entry name" value="Plug_dom_sf"/>
</dbReference>
<accession>A0A2S0VMT5</accession>
<dbReference type="Gene3D" id="2.40.170.20">
    <property type="entry name" value="TonB-dependent receptor, beta-barrel domain"/>
    <property type="match status" value="1"/>
</dbReference>
<dbReference type="KEGG" id="cate:C2869_03380"/>
<dbReference type="Pfam" id="PF00593">
    <property type="entry name" value="TonB_dep_Rec_b-barrel"/>
    <property type="match status" value="1"/>
</dbReference>
<dbReference type="PANTHER" id="PTHR40980:SF3">
    <property type="entry name" value="TONB-DEPENDENT RECEPTOR-LIKE BETA-BARREL DOMAIN-CONTAINING PROTEIN"/>
    <property type="match status" value="1"/>
</dbReference>
<keyword evidence="3" id="KW-0998">Cell outer membrane</keyword>
<evidence type="ECO:0000259" key="6">
    <source>
        <dbReference type="Pfam" id="PF00593"/>
    </source>
</evidence>
<dbReference type="InterPro" id="IPR036942">
    <property type="entry name" value="Beta-barrel_TonB_sf"/>
</dbReference>
<organism evidence="8 9">
    <name type="scientific">Saccharobesus litoralis</name>
    <dbReference type="NCBI Taxonomy" id="2172099"/>
    <lineage>
        <taxon>Bacteria</taxon>
        <taxon>Pseudomonadati</taxon>
        <taxon>Pseudomonadota</taxon>
        <taxon>Gammaproteobacteria</taxon>
        <taxon>Alteromonadales</taxon>
        <taxon>Alteromonadaceae</taxon>
        <taxon>Saccharobesus</taxon>
    </lineage>
</organism>
<keyword evidence="9" id="KW-1185">Reference proteome</keyword>
<dbReference type="AlphaFoldDB" id="A0A2S0VMT5"/>
<gene>
    <name evidence="8" type="ORF">C2869_03380</name>
</gene>
<dbReference type="NCBIfam" id="TIGR01782">
    <property type="entry name" value="TonB-Xanth-Caul"/>
    <property type="match status" value="1"/>
</dbReference>
<dbReference type="SUPFAM" id="SSF56935">
    <property type="entry name" value="Porins"/>
    <property type="match status" value="1"/>
</dbReference>
<proteinExistence type="inferred from homology"/>
<comment type="subcellular location">
    <subcellularLocation>
        <location evidence="1 4">Cell outer membrane</location>
    </subcellularLocation>
</comment>
<evidence type="ECO:0000259" key="7">
    <source>
        <dbReference type="Pfam" id="PF07715"/>
    </source>
</evidence>
<reference evidence="8 9" key="1">
    <citation type="submission" date="2018-01" db="EMBL/GenBank/DDBJ databases">
        <title>Genome sequence of a Cantenovulum-like bacteria.</title>
        <authorList>
            <person name="Tan W.R."/>
            <person name="Lau N.-S."/>
            <person name="Go F."/>
            <person name="Amirul A.-A.A."/>
        </authorList>
    </citation>
    <scope>NUCLEOTIDE SEQUENCE [LARGE SCALE GENOMIC DNA]</scope>
    <source>
        <strain evidence="8 9">CCB-QB4</strain>
    </source>
</reference>
<dbReference type="InterPro" id="IPR010104">
    <property type="entry name" value="TonB_rcpt_bac"/>
</dbReference>
<dbReference type="PANTHER" id="PTHR40980">
    <property type="entry name" value="PLUG DOMAIN-CONTAINING PROTEIN"/>
    <property type="match status" value="1"/>
</dbReference>
<evidence type="ECO:0000313" key="9">
    <source>
        <dbReference type="Proteomes" id="UP000244441"/>
    </source>
</evidence>
<evidence type="ECO:0000313" key="8">
    <source>
        <dbReference type="EMBL" id="AWB65533.1"/>
    </source>
</evidence>
<comment type="similarity">
    <text evidence="4">Belongs to the TonB-dependent receptor family.</text>
</comment>
<dbReference type="EMBL" id="CP026604">
    <property type="protein sequence ID" value="AWB65533.1"/>
    <property type="molecule type" value="Genomic_DNA"/>
</dbReference>
<feature type="region of interest" description="Disordered" evidence="5">
    <location>
        <begin position="928"/>
        <end position="947"/>
    </location>
</feature>
<evidence type="ECO:0000256" key="4">
    <source>
        <dbReference type="RuleBase" id="RU003357"/>
    </source>
</evidence>
<evidence type="ECO:0000256" key="2">
    <source>
        <dbReference type="ARBA" id="ARBA00023136"/>
    </source>
</evidence>
<evidence type="ECO:0000256" key="1">
    <source>
        <dbReference type="ARBA" id="ARBA00004442"/>
    </source>
</evidence>
<sequence length="1131" mass="127238">MQTGCRTYSSTILTNERQESDKTVSHTFIRKLLGLIIMYKRKSLAEHIRRHLLVSAAAIAPFSIPLVNAAEQQEKVEDDETEVITVQGVRNSLKDAAFMKKSGQQILDAISAEDIGQLPDNNIAEALQRVTGVQIQRDGTGQGSGVQVRGLTQNRVEINGQGMGSGGDERSNSFSAVDSALFAKIEVIKSPTADMVEGATGATVRLHTFKPLDFKKPIMNMSLQGTQDEIADDTGFKGTWLGTTRFDLGSLGEVGVLVNSAAETSYRDSHTFNSNWAPLIPTQATNSAQLKNLVVFRPDNMSIEQKPYEDERLSFDAALQWKINDDLQFSVSGTRMELSRIYTKQGLGFRTNNDRNYPLDRDLESTNLNDALSLAGPWYRQPRAGELYAVDVDNKQLEQIEQPMARYLMQTATMTPKGDQYNPPAQSQFASNDEFLLQETFQVGVEAFLTESLKMKVVYAHAASEKEVESYTLNLNAGQLLRPVDERATEFLGIDEDVNVVNLQSANVYYNYAAPGDLPQVGIVTGDGDIESLQAALLDQNIYALGNVWGNEKVNINKKDSLMLDFDLLLDGDFFTELEFGARVATNNVNRKQTNLRYASPSVHAITSDNWRGYDQDLSTKTMLGDHIGWENPTIPWIDEIGKEMYGVDNYMSRYLMPISDTFPGSDSAGTPSWFGVNMQHADLKNLVTELFPGRSEGNCTLYDKDVQRICTDRYPYPVDDETPEGFREYNYTLKIPAATMVLDQDYPYVIEEETRAAYFKANFANEIFGYEYMGNAGVRYVETDTKALGMNKYRIIDEDTERQAQDYNRINAEHYKWVAHEQTYSNLLPSFNLNLLITEDMFLRFAYAKTMTRPNPVDLSPSFSVPTYGLSGSRGNPALKPEKATNYDISWEWYPSDVNQFSAAVYYKELEDFLTNTYTNYFSLEDRNKDGDRTNDPVSIRQPDNGATGEIKGIELAATHTFEYLPGWLNGFGVQSNYTFTDSSQQSGFNELDGSILPIKDLSENSANLILFYDKAGFNFRAAYNYRDESYSENSTAGADPLIREYFTTSEGKQDSKEAAISLPVWNDTFKTLDLSMSYRHKGTTVYLQASNVLNEKKKRYVGDLTHTKHLLRSYNETGAFYTFGVRSRF</sequence>
<dbReference type="Pfam" id="PF07715">
    <property type="entry name" value="Plug"/>
    <property type="match status" value="1"/>
</dbReference>
<dbReference type="GO" id="GO:0009279">
    <property type="term" value="C:cell outer membrane"/>
    <property type="evidence" value="ECO:0007669"/>
    <property type="project" value="UniProtKB-SubCell"/>
</dbReference>
<dbReference type="InterPro" id="IPR000531">
    <property type="entry name" value="Beta-barrel_TonB"/>
</dbReference>
<dbReference type="Gene3D" id="2.170.130.10">
    <property type="entry name" value="TonB-dependent receptor, plug domain"/>
    <property type="match status" value="1"/>
</dbReference>
<dbReference type="Proteomes" id="UP000244441">
    <property type="component" value="Chromosome"/>
</dbReference>
<keyword evidence="4" id="KW-0798">TonB box</keyword>
<evidence type="ECO:0008006" key="10">
    <source>
        <dbReference type="Google" id="ProtNLM"/>
    </source>
</evidence>
<feature type="domain" description="TonB-dependent receptor plug" evidence="7">
    <location>
        <begin position="104"/>
        <end position="201"/>
    </location>
</feature>
<keyword evidence="2 4" id="KW-0472">Membrane</keyword>
<name>A0A2S0VMT5_9ALTE</name>
<evidence type="ECO:0000256" key="5">
    <source>
        <dbReference type="SAM" id="MobiDB-lite"/>
    </source>
</evidence>
<dbReference type="InterPro" id="IPR012910">
    <property type="entry name" value="Plug_dom"/>
</dbReference>
<protein>
    <recommendedName>
        <fullName evidence="10">TonB-dependent receptor</fullName>
    </recommendedName>
</protein>